<dbReference type="InterPro" id="IPR002835">
    <property type="entry name" value="CofC"/>
</dbReference>
<dbReference type="GO" id="GO:0052645">
    <property type="term" value="P:F420-0 metabolic process"/>
    <property type="evidence" value="ECO:0007669"/>
    <property type="project" value="UniProtKB-UniRule"/>
</dbReference>
<protein>
    <recommendedName>
        <fullName evidence="5">Phosphoenolpyruvate guanylyltransferase</fullName>
        <shortName evidence="5">PEP guanylyltransferase</shortName>
        <ecNumber evidence="5">2.7.7.105</ecNumber>
    </recommendedName>
</protein>
<dbReference type="InterPro" id="IPR025877">
    <property type="entry name" value="MobA-like_NTP_Trfase"/>
</dbReference>
<comment type="pathway">
    <text evidence="5">Cofactor biosynthesis; coenzyme F420 biosynthesis.</text>
</comment>
<keyword evidence="4 5" id="KW-0342">GTP-binding</keyword>
<dbReference type="Pfam" id="PF12804">
    <property type="entry name" value="NTP_transf_3"/>
    <property type="match status" value="1"/>
</dbReference>
<keyword evidence="8" id="KW-1185">Reference proteome</keyword>
<dbReference type="HAMAP" id="MF_02114">
    <property type="entry name" value="CofC"/>
    <property type="match status" value="1"/>
</dbReference>
<name>A0A9W6P3X2_9ACTN</name>
<keyword evidence="3 5" id="KW-0547">Nucleotide-binding</keyword>
<keyword evidence="2 5" id="KW-0548">Nucleotidyltransferase</keyword>
<dbReference type="AlphaFoldDB" id="A0A9W6P3X2"/>
<feature type="domain" description="MobA-like NTP transferase" evidence="6">
    <location>
        <begin position="44"/>
        <end position="170"/>
    </location>
</feature>
<comment type="similarity">
    <text evidence="5">Belongs to the CofC family.</text>
</comment>
<dbReference type="Proteomes" id="UP001165092">
    <property type="component" value="Unassembled WGS sequence"/>
</dbReference>
<evidence type="ECO:0000259" key="6">
    <source>
        <dbReference type="Pfam" id="PF12804"/>
    </source>
</evidence>
<dbReference type="EMBL" id="BSQG01000001">
    <property type="protein sequence ID" value="GLU46632.1"/>
    <property type="molecule type" value="Genomic_DNA"/>
</dbReference>
<keyword evidence="1 5" id="KW-0808">Transferase</keyword>
<evidence type="ECO:0000256" key="3">
    <source>
        <dbReference type="ARBA" id="ARBA00022741"/>
    </source>
</evidence>
<dbReference type="GO" id="GO:0005525">
    <property type="term" value="F:GTP binding"/>
    <property type="evidence" value="ECO:0007669"/>
    <property type="project" value="UniProtKB-KW"/>
</dbReference>
<comment type="caution">
    <text evidence="7">The sequence shown here is derived from an EMBL/GenBank/DDBJ whole genome shotgun (WGS) entry which is preliminary data.</text>
</comment>
<dbReference type="InterPro" id="IPR029044">
    <property type="entry name" value="Nucleotide-diphossugar_trans"/>
</dbReference>
<evidence type="ECO:0000256" key="2">
    <source>
        <dbReference type="ARBA" id="ARBA00022695"/>
    </source>
</evidence>
<gene>
    <name evidence="7" type="primary">cofC</name>
    <name evidence="5" type="synonym">fbiD</name>
    <name evidence="7" type="ORF">Nans01_09830</name>
</gene>
<organism evidence="7 8">
    <name type="scientific">Nocardiopsis ansamitocini</name>
    <dbReference type="NCBI Taxonomy" id="1670832"/>
    <lineage>
        <taxon>Bacteria</taxon>
        <taxon>Bacillati</taxon>
        <taxon>Actinomycetota</taxon>
        <taxon>Actinomycetes</taxon>
        <taxon>Streptosporangiales</taxon>
        <taxon>Nocardiopsidaceae</taxon>
        <taxon>Nocardiopsis</taxon>
    </lineage>
</organism>
<evidence type="ECO:0000313" key="7">
    <source>
        <dbReference type="EMBL" id="GLU46632.1"/>
    </source>
</evidence>
<dbReference type="PANTHER" id="PTHR40392">
    <property type="entry name" value="2-PHOSPHO-L-LACTATE GUANYLYLTRANSFERASE"/>
    <property type="match status" value="1"/>
</dbReference>
<reference evidence="7" key="1">
    <citation type="submission" date="2023-02" db="EMBL/GenBank/DDBJ databases">
        <title>Nocardiopsis ansamitocini NBRC 112285.</title>
        <authorList>
            <person name="Ichikawa N."/>
            <person name="Sato H."/>
            <person name="Tonouchi N."/>
        </authorList>
    </citation>
    <scope>NUCLEOTIDE SEQUENCE</scope>
    <source>
        <strain evidence="7">NBRC 112285</strain>
    </source>
</reference>
<feature type="binding site" evidence="5">
    <location>
        <position position="164"/>
    </location>
    <ligand>
        <name>phosphoenolpyruvate</name>
        <dbReference type="ChEBI" id="CHEBI:58702"/>
    </ligand>
</feature>
<comment type="catalytic activity">
    <reaction evidence="5">
        <text>phosphoenolpyruvate + GTP + H(+) = enolpyruvoyl-2-diphospho-5'-guanosine + diphosphate</text>
        <dbReference type="Rhea" id="RHEA:30519"/>
        <dbReference type="ChEBI" id="CHEBI:15378"/>
        <dbReference type="ChEBI" id="CHEBI:33019"/>
        <dbReference type="ChEBI" id="CHEBI:37565"/>
        <dbReference type="ChEBI" id="CHEBI:58702"/>
        <dbReference type="ChEBI" id="CHEBI:143701"/>
        <dbReference type="EC" id="2.7.7.105"/>
    </reaction>
</comment>
<feature type="binding site" evidence="5">
    <location>
        <position position="145"/>
    </location>
    <ligand>
        <name>phosphoenolpyruvate</name>
        <dbReference type="ChEBI" id="CHEBI:58702"/>
    </ligand>
</feature>
<evidence type="ECO:0000313" key="8">
    <source>
        <dbReference type="Proteomes" id="UP001165092"/>
    </source>
</evidence>
<evidence type="ECO:0000256" key="5">
    <source>
        <dbReference type="HAMAP-Rule" id="MF_02114"/>
    </source>
</evidence>
<comment type="function">
    <text evidence="5">Guanylyltransferase that catalyzes the activation of phosphoenolpyruvate (PEP) as enolpyruvoyl-2-diphospho-5'-guanosine, via the condensation of PEP with GTP. It is involved in the biosynthesis of coenzyme F420, a hydride carrier cofactor.</text>
</comment>
<evidence type="ECO:0000256" key="1">
    <source>
        <dbReference type="ARBA" id="ARBA00022679"/>
    </source>
</evidence>
<proteinExistence type="inferred from homology"/>
<dbReference type="PANTHER" id="PTHR40392:SF1">
    <property type="entry name" value="2-PHOSPHO-L-LACTATE GUANYLYLTRANSFERASE"/>
    <property type="match status" value="1"/>
</dbReference>
<comment type="caution">
    <text evidence="5">Lacks conserved residue(s) required for the propagation of feature annotation.</text>
</comment>
<dbReference type="Gene3D" id="3.90.550.10">
    <property type="entry name" value="Spore Coat Polysaccharide Biosynthesis Protein SpsA, Chain A"/>
    <property type="match status" value="1"/>
</dbReference>
<accession>A0A9W6P3X2</accession>
<dbReference type="NCBIfam" id="TIGR03552">
    <property type="entry name" value="F420_cofC"/>
    <property type="match status" value="1"/>
</dbReference>
<dbReference type="EC" id="2.7.7.105" evidence="5"/>
<dbReference type="GO" id="GO:0043814">
    <property type="term" value="F:phospholactate guanylyltransferase activity"/>
    <property type="evidence" value="ECO:0007669"/>
    <property type="project" value="InterPro"/>
</dbReference>
<sequence>MNGEQSRTGWSMVVPVKRLTAAKSRLAGFAGRHRHDLALAVATDTVLAVLATPGVGAVFVVTDDARAAAVLAGPGARIVGGEPGPGLNAALCHGARHADAIRPGSGVCALSADLPALRPQELDRVLAAAAAHPRSFLADAPGVGTTLYAARGAVDFAPAFEGESRLRHLAGGAAEIALSDVETVRRDVDTPDDLRAATALGLGPHTAKVLAELDG</sequence>
<dbReference type="SUPFAM" id="SSF53448">
    <property type="entry name" value="Nucleotide-diphospho-sugar transferases"/>
    <property type="match status" value="1"/>
</dbReference>
<evidence type="ECO:0000256" key="4">
    <source>
        <dbReference type="ARBA" id="ARBA00023134"/>
    </source>
</evidence>